<sequence>MVLHRRRTLAPCCSSAATATKSQAAEEGDCVGVAGMGLSDPDRAPSSSDPLLLLSSELEASDSKTGRGGRGKSKLWSLLSSPRHSGSRRLHSESFRSGERLDTPRRRRAFMLFFFAFFRAASAAVVSGRQTGSSRMLVRRTLDATLLLREMRERRWM</sequence>
<feature type="region of interest" description="Disordered" evidence="1">
    <location>
        <begin position="58"/>
        <end position="98"/>
    </location>
</feature>
<dbReference type="AlphaFoldDB" id="A0AAD6Z3X5"/>
<gene>
    <name evidence="3" type="ORF">DFH08DRAFT_902377</name>
</gene>
<reference evidence="3" key="1">
    <citation type="submission" date="2023-03" db="EMBL/GenBank/DDBJ databases">
        <title>Massive genome expansion in bonnet fungi (Mycena s.s.) driven by repeated elements and novel gene families across ecological guilds.</title>
        <authorList>
            <consortium name="Lawrence Berkeley National Laboratory"/>
            <person name="Harder C.B."/>
            <person name="Miyauchi S."/>
            <person name="Viragh M."/>
            <person name="Kuo A."/>
            <person name="Thoen E."/>
            <person name="Andreopoulos B."/>
            <person name="Lu D."/>
            <person name="Skrede I."/>
            <person name="Drula E."/>
            <person name="Henrissat B."/>
            <person name="Morin E."/>
            <person name="Kohler A."/>
            <person name="Barry K."/>
            <person name="LaButti K."/>
            <person name="Morin E."/>
            <person name="Salamov A."/>
            <person name="Lipzen A."/>
            <person name="Mereny Z."/>
            <person name="Hegedus B."/>
            <person name="Baldrian P."/>
            <person name="Stursova M."/>
            <person name="Weitz H."/>
            <person name="Taylor A."/>
            <person name="Grigoriev I.V."/>
            <person name="Nagy L.G."/>
            <person name="Martin F."/>
            <person name="Kauserud H."/>
        </authorList>
    </citation>
    <scope>NUCLEOTIDE SEQUENCE</scope>
    <source>
        <strain evidence="3">CBHHK002</strain>
    </source>
</reference>
<evidence type="ECO:0000256" key="1">
    <source>
        <dbReference type="SAM" id="MobiDB-lite"/>
    </source>
</evidence>
<accession>A0AAD6Z3X5</accession>
<keyword evidence="2" id="KW-0812">Transmembrane</keyword>
<dbReference type="EMBL" id="JARIHO010000094">
    <property type="protein sequence ID" value="KAJ7306209.1"/>
    <property type="molecule type" value="Genomic_DNA"/>
</dbReference>
<comment type="caution">
    <text evidence="3">The sequence shown here is derived from an EMBL/GenBank/DDBJ whole genome shotgun (WGS) entry which is preliminary data.</text>
</comment>
<keyword evidence="2" id="KW-0472">Membrane</keyword>
<protein>
    <submittedName>
        <fullName evidence="3">Uncharacterized protein</fullName>
    </submittedName>
</protein>
<organism evidence="3 4">
    <name type="scientific">Mycena albidolilacea</name>
    <dbReference type="NCBI Taxonomy" id="1033008"/>
    <lineage>
        <taxon>Eukaryota</taxon>
        <taxon>Fungi</taxon>
        <taxon>Dikarya</taxon>
        <taxon>Basidiomycota</taxon>
        <taxon>Agaricomycotina</taxon>
        <taxon>Agaricomycetes</taxon>
        <taxon>Agaricomycetidae</taxon>
        <taxon>Agaricales</taxon>
        <taxon>Marasmiineae</taxon>
        <taxon>Mycenaceae</taxon>
        <taxon>Mycena</taxon>
    </lineage>
</organism>
<evidence type="ECO:0000256" key="2">
    <source>
        <dbReference type="SAM" id="Phobius"/>
    </source>
</evidence>
<evidence type="ECO:0000313" key="4">
    <source>
        <dbReference type="Proteomes" id="UP001218218"/>
    </source>
</evidence>
<name>A0AAD6Z3X5_9AGAR</name>
<keyword evidence="4" id="KW-1185">Reference proteome</keyword>
<feature type="transmembrane region" description="Helical" evidence="2">
    <location>
        <begin position="109"/>
        <end position="126"/>
    </location>
</feature>
<evidence type="ECO:0000313" key="3">
    <source>
        <dbReference type="EMBL" id="KAJ7306209.1"/>
    </source>
</evidence>
<keyword evidence="2" id="KW-1133">Transmembrane helix</keyword>
<dbReference type="Proteomes" id="UP001218218">
    <property type="component" value="Unassembled WGS sequence"/>
</dbReference>
<proteinExistence type="predicted"/>